<comment type="caution">
    <text evidence="9">The sequence shown here is derived from an EMBL/GenBank/DDBJ whole genome shotgun (WGS) entry which is preliminary data.</text>
</comment>
<dbReference type="SUPFAM" id="SSF52218">
    <property type="entry name" value="Flavoproteins"/>
    <property type="match status" value="1"/>
</dbReference>
<comment type="function">
    <text evidence="2">Low-potential electron donor to a number of redox enzymes.</text>
</comment>
<comment type="cofactor">
    <cofactor evidence="1">
        <name>FMN</name>
        <dbReference type="ChEBI" id="CHEBI:58210"/>
    </cofactor>
</comment>
<dbReference type="InterPro" id="IPR029039">
    <property type="entry name" value="Flavoprotein-like_sf"/>
</dbReference>
<keyword evidence="7" id="KW-0249">Electron transport</keyword>
<name>A0A366E6S0_9BACI</name>
<gene>
    <name evidence="9" type="ORF">DES48_106113</name>
</gene>
<comment type="similarity">
    <text evidence="3">Belongs to the flavodoxin family.</text>
</comment>
<dbReference type="RefSeq" id="WP_079710926.1">
    <property type="nucleotide sequence ID" value="NZ_BAABQN010000014.1"/>
</dbReference>
<keyword evidence="4" id="KW-0813">Transport</keyword>
<evidence type="ECO:0000256" key="7">
    <source>
        <dbReference type="ARBA" id="ARBA00022982"/>
    </source>
</evidence>
<evidence type="ECO:0000259" key="8">
    <source>
        <dbReference type="PROSITE" id="PS50902"/>
    </source>
</evidence>
<dbReference type="PANTHER" id="PTHR42809:SF1">
    <property type="entry name" value="FLAVODOXIN 1"/>
    <property type="match status" value="1"/>
</dbReference>
<evidence type="ECO:0000256" key="3">
    <source>
        <dbReference type="ARBA" id="ARBA00005267"/>
    </source>
</evidence>
<organism evidence="9 10">
    <name type="scientific">Paraliobacillus ryukyuensis</name>
    <dbReference type="NCBI Taxonomy" id="200904"/>
    <lineage>
        <taxon>Bacteria</taxon>
        <taxon>Bacillati</taxon>
        <taxon>Bacillota</taxon>
        <taxon>Bacilli</taxon>
        <taxon>Bacillales</taxon>
        <taxon>Bacillaceae</taxon>
        <taxon>Paraliobacillus</taxon>
    </lineage>
</organism>
<evidence type="ECO:0000256" key="6">
    <source>
        <dbReference type="ARBA" id="ARBA00022643"/>
    </source>
</evidence>
<proteinExistence type="inferred from homology"/>
<dbReference type="PROSITE" id="PS00201">
    <property type="entry name" value="FLAVODOXIN"/>
    <property type="match status" value="1"/>
</dbReference>
<dbReference type="STRING" id="200904.GCA_900168775_00932"/>
<dbReference type="GO" id="GO:0016651">
    <property type="term" value="F:oxidoreductase activity, acting on NAD(P)H"/>
    <property type="evidence" value="ECO:0007669"/>
    <property type="project" value="UniProtKB-ARBA"/>
</dbReference>
<dbReference type="GO" id="GO:0010181">
    <property type="term" value="F:FMN binding"/>
    <property type="evidence" value="ECO:0007669"/>
    <property type="project" value="InterPro"/>
</dbReference>
<dbReference type="Proteomes" id="UP000252254">
    <property type="component" value="Unassembled WGS sequence"/>
</dbReference>
<dbReference type="Pfam" id="PF00258">
    <property type="entry name" value="Flavodoxin_1"/>
    <property type="match status" value="1"/>
</dbReference>
<dbReference type="InterPro" id="IPR008254">
    <property type="entry name" value="Flavodoxin/NO_synth"/>
</dbReference>
<dbReference type="Gene3D" id="3.40.50.360">
    <property type="match status" value="1"/>
</dbReference>
<evidence type="ECO:0000256" key="1">
    <source>
        <dbReference type="ARBA" id="ARBA00001917"/>
    </source>
</evidence>
<accession>A0A366E6S0</accession>
<dbReference type="InterPro" id="IPR050619">
    <property type="entry name" value="Flavodoxin"/>
</dbReference>
<keyword evidence="5" id="KW-0285">Flavoprotein</keyword>
<keyword evidence="10" id="KW-1185">Reference proteome</keyword>
<dbReference type="OrthoDB" id="9790745at2"/>
<keyword evidence="6" id="KW-0288">FMN</keyword>
<sequence>MIKIVILYASMTGNTEEIAEIIGTYLEKQNVKIERYQIGYDKLESTILDDADGMMIGTYTDGDGDIPFEAEDLYDDLAAWNLTDRPVGLFGSCDSWYDSYGGAIDTFANIVKECGAKLPVSNLKIELSPEAEDIKKCHQFASDFMYYVNKKTKDM</sequence>
<evidence type="ECO:0000313" key="10">
    <source>
        <dbReference type="Proteomes" id="UP000252254"/>
    </source>
</evidence>
<protein>
    <submittedName>
        <fullName evidence="9">Flavodoxin I</fullName>
    </submittedName>
</protein>
<evidence type="ECO:0000313" key="9">
    <source>
        <dbReference type="EMBL" id="RBO98091.1"/>
    </source>
</evidence>
<dbReference type="NCBIfam" id="NF005246">
    <property type="entry name" value="PRK06756.1"/>
    <property type="match status" value="1"/>
</dbReference>
<evidence type="ECO:0000256" key="4">
    <source>
        <dbReference type="ARBA" id="ARBA00022448"/>
    </source>
</evidence>
<dbReference type="PROSITE" id="PS50902">
    <property type="entry name" value="FLAVODOXIN_LIKE"/>
    <property type="match status" value="1"/>
</dbReference>
<dbReference type="PANTHER" id="PTHR42809">
    <property type="entry name" value="FLAVODOXIN 2"/>
    <property type="match status" value="1"/>
</dbReference>
<reference evidence="9 10" key="1">
    <citation type="submission" date="2018-06" db="EMBL/GenBank/DDBJ databases">
        <title>Genomic Encyclopedia of Type Strains, Phase IV (KMG-IV): sequencing the most valuable type-strain genomes for metagenomic binning, comparative biology and taxonomic classification.</title>
        <authorList>
            <person name="Goeker M."/>
        </authorList>
    </citation>
    <scope>NUCLEOTIDE SEQUENCE [LARGE SCALE GENOMIC DNA]</scope>
    <source>
        <strain evidence="9 10">DSM 15140</strain>
    </source>
</reference>
<dbReference type="GO" id="GO:0009055">
    <property type="term" value="F:electron transfer activity"/>
    <property type="evidence" value="ECO:0007669"/>
    <property type="project" value="InterPro"/>
</dbReference>
<dbReference type="NCBIfam" id="NF005216">
    <property type="entry name" value="PRK06703.1"/>
    <property type="match status" value="1"/>
</dbReference>
<evidence type="ECO:0000256" key="2">
    <source>
        <dbReference type="ARBA" id="ARBA00003297"/>
    </source>
</evidence>
<dbReference type="AlphaFoldDB" id="A0A366E6S0"/>
<dbReference type="EMBL" id="QNRI01000006">
    <property type="protein sequence ID" value="RBO98091.1"/>
    <property type="molecule type" value="Genomic_DNA"/>
</dbReference>
<evidence type="ECO:0000256" key="5">
    <source>
        <dbReference type="ARBA" id="ARBA00022630"/>
    </source>
</evidence>
<feature type="domain" description="Flavodoxin-like" evidence="8">
    <location>
        <begin position="4"/>
        <end position="145"/>
    </location>
</feature>
<dbReference type="InterPro" id="IPR001226">
    <property type="entry name" value="Flavodoxin_CS"/>
</dbReference>